<gene>
    <name evidence="1" type="ORF">HNQ50_003552</name>
</gene>
<name>A0A840RJV5_9NEIS</name>
<keyword evidence="2" id="KW-1185">Reference proteome</keyword>
<dbReference type="Gene3D" id="2.30.110.50">
    <property type="match status" value="1"/>
</dbReference>
<accession>A0A840RJV5</accession>
<protein>
    <submittedName>
        <fullName evidence="1">Uncharacterized protein involved in type VI secretion and phage assembly</fullName>
    </submittedName>
</protein>
<dbReference type="Pfam" id="PF05954">
    <property type="entry name" value="Phage_GPD"/>
    <property type="match status" value="1"/>
</dbReference>
<dbReference type="EMBL" id="JACHHN010000008">
    <property type="protein sequence ID" value="MBB5192798.1"/>
    <property type="molecule type" value="Genomic_DNA"/>
</dbReference>
<evidence type="ECO:0000313" key="1">
    <source>
        <dbReference type="EMBL" id="MBB5192798.1"/>
    </source>
</evidence>
<dbReference type="Proteomes" id="UP000543030">
    <property type="component" value="Unassembled WGS sequence"/>
</dbReference>
<proteinExistence type="predicted"/>
<reference evidence="1 2" key="1">
    <citation type="submission" date="2020-08" db="EMBL/GenBank/DDBJ databases">
        <title>Genomic Encyclopedia of Type Strains, Phase IV (KMG-IV): sequencing the most valuable type-strain genomes for metagenomic binning, comparative biology and taxonomic classification.</title>
        <authorList>
            <person name="Goeker M."/>
        </authorList>
    </citation>
    <scope>NUCLEOTIDE SEQUENCE [LARGE SCALE GENOMIC DNA]</scope>
    <source>
        <strain evidence="1 2">DSM 18233</strain>
    </source>
</reference>
<evidence type="ECO:0000313" key="2">
    <source>
        <dbReference type="Proteomes" id="UP000543030"/>
    </source>
</evidence>
<dbReference type="RefSeq" id="WP_184102462.1">
    <property type="nucleotide sequence ID" value="NZ_JACHHN010000008.1"/>
</dbReference>
<organism evidence="1 2">
    <name type="scientific">Silvimonas terrae</name>
    <dbReference type="NCBI Taxonomy" id="300266"/>
    <lineage>
        <taxon>Bacteria</taxon>
        <taxon>Pseudomonadati</taxon>
        <taxon>Pseudomonadota</taxon>
        <taxon>Betaproteobacteria</taxon>
        <taxon>Neisseriales</taxon>
        <taxon>Chitinibacteraceae</taxon>
        <taxon>Silvimonas</taxon>
    </lineage>
</organism>
<dbReference type="SUPFAM" id="SSF69279">
    <property type="entry name" value="Phage tail proteins"/>
    <property type="match status" value="1"/>
</dbReference>
<comment type="caution">
    <text evidence="1">The sequence shown here is derived from an EMBL/GenBank/DDBJ whole genome shotgun (WGS) entry which is preliminary data.</text>
</comment>
<dbReference type="AlphaFoldDB" id="A0A840RJV5"/>
<sequence length="224" mass="24853">MAVQAYHLSLPGLKSEQGNAIQVSVHSLSIEETLGQPYQLTLTVTTPSSLDMLQVLDRSAVFTVCPVDEAALADGLSLTEATGQPVRTWAGVIRSATRVSFSADETLYELIMAPRLARLAEVSDTRLYQNLDVPGLIDKVLREDIGFTGQDFQIKTTRAYPVFEHAMRWKESGLDFLKRQAESCGLFYYFIQQDDREVVVFADAQPVDLQRAGMAPSHCRRLPG</sequence>
<dbReference type="Gene3D" id="3.55.50.10">
    <property type="entry name" value="Baseplate protein-like domains"/>
    <property type="match status" value="1"/>
</dbReference>